<dbReference type="Proteomes" id="UP000787419">
    <property type="component" value="Unassembled WGS sequence"/>
</dbReference>
<organism evidence="2 3">
    <name type="scientific">Prevotella nigrescens</name>
    <dbReference type="NCBI Taxonomy" id="28133"/>
    <lineage>
        <taxon>Bacteria</taxon>
        <taxon>Pseudomonadati</taxon>
        <taxon>Bacteroidota</taxon>
        <taxon>Bacteroidia</taxon>
        <taxon>Bacteroidales</taxon>
        <taxon>Prevotellaceae</taxon>
        <taxon>Prevotella</taxon>
    </lineage>
</organism>
<feature type="transmembrane region" description="Helical" evidence="1">
    <location>
        <begin position="6"/>
        <end position="25"/>
    </location>
</feature>
<keyword evidence="1" id="KW-0812">Transmembrane</keyword>
<proteinExistence type="predicted"/>
<evidence type="ECO:0000313" key="2">
    <source>
        <dbReference type="EMBL" id="MBF1447433.1"/>
    </source>
</evidence>
<dbReference type="InterPro" id="IPR024623">
    <property type="entry name" value="YtxH"/>
</dbReference>
<dbReference type="RefSeq" id="WP_004364320.1">
    <property type="nucleotide sequence ID" value="NZ_CAJPQZ010000035.1"/>
</dbReference>
<name>A0A9D5WW95_9BACT</name>
<evidence type="ECO:0000313" key="3">
    <source>
        <dbReference type="Proteomes" id="UP000787419"/>
    </source>
</evidence>
<comment type="caution">
    <text evidence="2">The sequence shown here is derived from an EMBL/GenBank/DDBJ whole genome shotgun (WGS) entry which is preliminary data.</text>
</comment>
<keyword evidence="1" id="KW-1133">Transmembrane helix</keyword>
<accession>A0A9D5WW95</accession>
<dbReference type="GeneID" id="67366444"/>
<evidence type="ECO:0000256" key="1">
    <source>
        <dbReference type="SAM" id="Phobius"/>
    </source>
</evidence>
<dbReference type="AlphaFoldDB" id="A0A9D5WW95"/>
<dbReference type="Pfam" id="PF12732">
    <property type="entry name" value="YtxH"/>
    <property type="match status" value="1"/>
</dbReference>
<gene>
    <name evidence="2" type="ORF">HXN55_08645</name>
</gene>
<dbReference type="EMBL" id="JABZTM010000101">
    <property type="protein sequence ID" value="MBF1447433.1"/>
    <property type="molecule type" value="Genomic_DNA"/>
</dbReference>
<protein>
    <submittedName>
        <fullName evidence="2">YtxH domain-containing protein</fullName>
    </submittedName>
</protein>
<sequence length="71" mass="7541">MKTLGYISAFIGGAIAGAALGILMAPEKGSDTRSKISDAVDDFCHKHDIKLSRKEAEEFVDDIKDAASEAL</sequence>
<reference evidence="2" key="1">
    <citation type="submission" date="2020-04" db="EMBL/GenBank/DDBJ databases">
        <title>Deep metagenomics examines the oral microbiome during advanced dental caries in children, revealing novel taxa and co-occurrences with host molecules.</title>
        <authorList>
            <person name="Baker J.L."/>
            <person name="Morton J.T."/>
            <person name="Dinis M."/>
            <person name="Alvarez R."/>
            <person name="Tran N.C."/>
            <person name="Knight R."/>
            <person name="Edlund A."/>
        </authorList>
    </citation>
    <scope>NUCLEOTIDE SEQUENCE</scope>
    <source>
        <strain evidence="2">JCVI_32_bin.50</strain>
    </source>
</reference>
<keyword evidence="1" id="KW-0472">Membrane</keyword>